<evidence type="ECO:0000259" key="4">
    <source>
        <dbReference type="Pfam" id="PF03129"/>
    </source>
</evidence>
<dbReference type="Gene3D" id="3.30.930.10">
    <property type="entry name" value="Bira Bifunctional Protein, Domain 2"/>
    <property type="match status" value="1"/>
</dbReference>
<evidence type="ECO:0000256" key="2">
    <source>
        <dbReference type="ARBA" id="ARBA00022917"/>
    </source>
</evidence>
<dbReference type="PANTHER" id="PTHR11451:SF44">
    <property type="entry name" value="THREONINE--TRNA LIGASE, CHLOROPLASTIC_MITOCHONDRIAL 2"/>
    <property type="match status" value="1"/>
</dbReference>
<evidence type="ECO:0000259" key="3">
    <source>
        <dbReference type="Pfam" id="PF00587"/>
    </source>
</evidence>
<dbReference type="PANTHER" id="PTHR11451">
    <property type="entry name" value="THREONINE-TRNA LIGASE"/>
    <property type="match status" value="1"/>
</dbReference>
<evidence type="ECO:0008006" key="6">
    <source>
        <dbReference type="Google" id="ProtNLM"/>
    </source>
</evidence>
<dbReference type="GO" id="GO:0006435">
    <property type="term" value="P:threonyl-tRNA aminoacylation"/>
    <property type="evidence" value="ECO:0007669"/>
    <property type="project" value="InterPro"/>
</dbReference>
<dbReference type="InterPro" id="IPR045864">
    <property type="entry name" value="aa-tRNA-synth_II/BPL/LPL"/>
</dbReference>
<sequence length="165" mass="18779">SWQLGTIQLDFSMPQRFGLVYTDKDNTEKTPVMIHRAVLGSIERFIGILIEHYGGNLPLWLSPEQARILPISEKSNDYAQIVEEKLKDAQLRCGMDLSNEKINAKIAKAHSEKLPFMLVVGPKESQSNTVNVRIRGVKETKTVEIDKFIRTAKRKIADKKIDLVF</sequence>
<dbReference type="SUPFAM" id="SSF52954">
    <property type="entry name" value="Class II aaRS ABD-related"/>
    <property type="match status" value="1"/>
</dbReference>
<feature type="domain" description="Anticodon-binding" evidence="4">
    <location>
        <begin position="65"/>
        <end position="153"/>
    </location>
</feature>
<dbReference type="FunFam" id="3.40.50.800:FF:000001">
    <property type="entry name" value="Threonine--tRNA ligase"/>
    <property type="match status" value="1"/>
</dbReference>
<dbReference type="SUPFAM" id="SSF55681">
    <property type="entry name" value="Class II aaRS and biotin synthetases"/>
    <property type="match status" value="1"/>
</dbReference>
<dbReference type="EMBL" id="BARU01018960">
    <property type="protein sequence ID" value="GAH61442.1"/>
    <property type="molecule type" value="Genomic_DNA"/>
</dbReference>
<dbReference type="GO" id="GO:0005524">
    <property type="term" value="F:ATP binding"/>
    <property type="evidence" value="ECO:0007669"/>
    <property type="project" value="InterPro"/>
</dbReference>
<dbReference type="GO" id="GO:0004829">
    <property type="term" value="F:threonine-tRNA ligase activity"/>
    <property type="evidence" value="ECO:0007669"/>
    <property type="project" value="InterPro"/>
</dbReference>
<proteinExistence type="inferred from homology"/>
<dbReference type="Pfam" id="PF00587">
    <property type="entry name" value="tRNA-synt_2b"/>
    <property type="match status" value="1"/>
</dbReference>
<dbReference type="GO" id="GO:0005737">
    <property type="term" value="C:cytoplasm"/>
    <property type="evidence" value="ECO:0007669"/>
    <property type="project" value="InterPro"/>
</dbReference>
<comment type="caution">
    <text evidence="5">The sequence shown here is derived from an EMBL/GenBank/DDBJ whole genome shotgun (WGS) entry which is preliminary data.</text>
</comment>
<dbReference type="Pfam" id="PF03129">
    <property type="entry name" value="HGTP_anticodon"/>
    <property type="match status" value="1"/>
</dbReference>
<name>X1GWA1_9ZZZZ</name>
<dbReference type="InterPro" id="IPR036621">
    <property type="entry name" value="Anticodon-bd_dom_sf"/>
</dbReference>
<dbReference type="Gene3D" id="3.40.50.800">
    <property type="entry name" value="Anticodon-binding domain"/>
    <property type="match status" value="1"/>
</dbReference>
<accession>X1GWA1</accession>
<feature type="domain" description="Aminoacyl-tRNA synthetase class II (G/ P/ S/T)" evidence="3">
    <location>
        <begin position="2"/>
        <end position="53"/>
    </location>
</feature>
<feature type="non-terminal residue" evidence="5">
    <location>
        <position position="1"/>
    </location>
</feature>
<dbReference type="PRINTS" id="PR01047">
    <property type="entry name" value="TRNASYNTHTHR"/>
</dbReference>
<dbReference type="InterPro" id="IPR002314">
    <property type="entry name" value="aa-tRNA-synt_IIb"/>
</dbReference>
<dbReference type="InterPro" id="IPR004154">
    <property type="entry name" value="Anticodon-bd"/>
</dbReference>
<protein>
    <recommendedName>
        <fullName evidence="6">Threonine--tRNA ligase</fullName>
    </recommendedName>
</protein>
<gene>
    <name evidence="5" type="ORF">S03H2_31282</name>
</gene>
<keyword evidence="2" id="KW-0648">Protein biosynthesis</keyword>
<evidence type="ECO:0000313" key="5">
    <source>
        <dbReference type="EMBL" id="GAH61442.1"/>
    </source>
</evidence>
<comment type="similarity">
    <text evidence="1">Belongs to the class-II aminoacyl-tRNA synthetase family.</text>
</comment>
<dbReference type="InterPro" id="IPR047246">
    <property type="entry name" value="ThrRS_anticodon"/>
</dbReference>
<dbReference type="AlphaFoldDB" id="X1GWA1"/>
<reference evidence="5" key="1">
    <citation type="journal article" date="2014" name="Front. Microbiol.">
        <title>High frequency of phylogenetically diverse reductive dehalogenase-homologous genes in deep subseafloor sedimentary metagenomes.</title>
        <authorList>
            <person name="Kawai M."/>
            <person name="Futagami T."/>
            <person name="Toyoda A."/>
            <person name="Takaki Y."/>
            <person name="Nishi S."/>
            <person name="Hori S."/>
            <person name="Arai W."/>
            <person name="Tsubouchi T."/>
            <person name="Morono Y."/>
            <person name="Uchiyama I."/>
            <person name="Ito T."/>
            <person name="Fujiyama A."/>
            <person name="Inagaki F."/>
            <person name="Takami H."/>
        </authorList>
    </citation>
    <scope>NUCLEOTIDE SEQUENCE</scope>
    <source>
        <strain evidence="5">Expedition CK06-06</strain>
    </source>
</reference>
<evidence type="ECO:0000256" key="1">
    <source>
        <dbReference type="ARBA" id="ARBA00008226"/>
    </source>
</evidence>
<organism evidence="5">
    <name type="scientific">marine sediment metagenome</name>
    <dbReference type="NCBI Taxonomy" id="412755"/>
    <lineage>
        <taxon>unclassified sequences</taxon>
        <taxon>metagenomes</taxon>
        <taxon>ecological metagenomes</taxon>
    </lineage>
</organism>
<dbReference type="InterPro" id="IPR002320">
    <property type="entry name" value="Thr-tRNA-ligase_IIa"/>
</dbReference>
<dbReference type="CDD" id="cd00860">
    <property type="entry name" value="ThrRS_anticodon"/>
    <property type="match status" value="1"/>
</dbReference>